<organism evidence="2">
    <name type="scientific">Rhodococcus hoagii</name>
    <name type="common">Corynebacterium equii</name>
    <dbReference type="NCBI Taxonomy" id="43767"/>
    <lineage>
        <taxon>Bacteria</taxon>
        <taxon>Bacillati</taxon>
        <taxon>Actinomycetota</taxon>
        <taxon>Actinomycetes</taxon>
        <taxon>Mycobacteriales</taxon>
        <taxon>Nocardiaceae</taxon>
        <taxon>Prescottella</taxon>
    </lineage>
</organism>
<reference evidence="2" key="1">
    <citation type="journal article" date="2017" name="Genome Biol. Evol.">
        <title>Comparative Genomics of Rhodococcus equi Virulence Plasmids Indicates Host-Driven Evolution of the vap Pathogenicity Island.</title>
        <authorList>
            <person name="MacArthur I."/>
            <person name="Anastasi E."/>
            <person name="Alvarez S."/>
            <person name="Scortti M."/>
            <person name="Vazquez-Boland J.A."/>
        </authorList>
    </citation>
    <scope>NUCLEOTIDE SEQUENCE</scope>
    <source>
        <strain evidence="1">PAM1354</strain>
        <strain evidence="2">PAM1572</strain>
        <plasmid evidence="1">pVAPN1354</plasmid>
        <plasmid evidence="2">pVAPN1572</plasmid>
    </source>
</reference>
<accession>A0A1Z1UZ48</accession>
<proteinExistence type="predicted"/>
<protein>
    <submittedName>
        <fullName evidence="2">Uncharacterized protein</fullName>
    </submittedName>
</protein>
<evidence type="ECO:0000313" key="1">
    <source>
        <dbReference type="EMBL" id="ARX59837.1"/>
    </source>
</evidence>
<gene>
    <name evidence="1" type="ORF">pVAPN1354_0901</name>
    <name evidence="2" type="ORF">pVAPN1572_0861</name>
</gene>
<dbReference type="AlphaFoldDB" id="A0A1Z1UZ48"/>
<sequence>MERVVGYPLRAEVHFGELLQLAIFSSYTTKLCRSNAMGLARI</sequence>
<dbReference type="EMBL" id="KX443401">
    <property type="protein sequence ID" value="ARX60129.1"/>
    <property type="molecule type" value="Genomic_DNA"/>
</dbReference>
<name>A0A1Z1UZ48_RHOHA</name>
<keyword evidence="2" id="KW-0614">Plasmid</keyword>
<dbReference type="EMBL" id="KX443399">
    <property type="protein sequence ID" value="ARX59837.1"/>
    <property type="molecule type" value="Genomic_DNA"/>
</dbReference>
<geneLocation type="plasmid" evidence="2">
    <name>pVAPN1572</name>
</geneLocation>
<geneLocation type="plasmid" evidence="1">
    <name>pVAPN1354</name>
</geneLocation>
<evidence type="ECO:0000313" key="2">
    <source>
        <dbReference type="EMBL" id="ARX60129.1"/>
    </source>
</evidence>